<dbReference type="GO" id="GO:0016747">
    <property type="term" value="F:acyltransferase activity, transferring groups other than amino-acyl groups"/>
    <property type="evidence" value="ECO:0007669"/>
    <property type="project" value="InterPro"/>
</dbReference>
<dbReference type="Pfam" id="PF01757">
    <property type="entry name" value="Acyl_transf_3"/>
    <property type="match status" value="1"/>
</dbReference>
<organism evidence="3 4">
    <name type="scientific">Actinoplanes lutulentus</name>
    <dbReference type="NCBI Taxonomy" id="1287878"/>
    <lineage>
        <taxon>Bacteria</taxon>
        <taxon>Bacillati</taxon>
        <taxon>Actinomycetota</taxon>
        <taxon>Actinomycetes</taxon>
        <taxon>Micromonosporales</taxon>
        <taxon>Micromonosporaceae</taxon>
        <taxon>Actinoplanes</taxon>
    </lineage>
</organism>
<feature type="transmembrane region" description="Helical" evidence="1">
    <location>
        <begin position="203"/>
        <end position="223"/>
    </location>
</feature>
<accession>A0A327ZM12</accession>
<feature type="transmembrane region" description="Helical" evidence="1">
    <location>
        <begin position="309"/>
        <end position="327"/>
    </location>
</feature>
<keyword evidence="1" id="KW-0812">Transmembrane</keyword>
<proteinExistence type="predicted"/>
<feature type="transmembrane region" description="Helical" evidence="1">
    <location>
        <begin position="92"/>
        <end position="110"/>
    </location>
</feature>
<sequence length="398" mass="43316">MSAPISTATLQRLPALDVVRVVGALAVVGHHVGFATGVNTGGGVWGGWLARLDSGVAVFFVLSGFLLFRPWAQAQTTGGRKPTTGRYLWRRVMRVLPAYWVAVVVCLLLLDRNSDATRADWIRHFTLTQIYQGAELRHGLSQTWSLCTEVVFYLLLPIIGALLTAGRKRTGRPWAIIAGGIVITAVWVALIGAGVLSPSLHTMWLPAYGLWFGAGMLLASVHVSLRNGLRPRWRFLDGIAAAPLACWAAALAVYAIATTPIAGPPGLGEPTAAEFGTKMILYTLLAVLITIPLAFGPQTRSKELFSSPSARWLGTVSYGIFLWHPFVLEMFYQVTGRPEFTGGFWETYLVVAGGGTVLAALSFYMIERPAQRFSHRWPRPRRRITESQSKTAAATAVS</sequence>
<feature type="transmembrane region" description="Helical" evidence="1">
    <location>
        <begin position="279"/>
        <end position="297"/>
    </location>
</feature>
<name>A0A327ZM12_9ACTN</name>
<keyword evidence="1" id="KW-1133">Transmembrane helix</keyword>
<gene>
    <name evidence="3" type="ORF">B0I29_101625</name>
</gene>
<comment type="caution">
    <text evidence="3">The sequence shown here is derived from an EMBL/GenBank/DDBJ whole genome shotgun (WGS) entry which is preliminary data.</text>
</comment>
<reference evidence="3 4" key="1">
    <citation type="submission" date="2018-06" db="EMBL/GenBank/DDBJ databases">
        <title>Genomic Encyclopedia of Type Strains, Phase III (KMG-III): the genomes of soil and plant-associated and newly described type strains.</title>
        <authorList>
            <person name="Whitman W."/>
        </authorList>
    </citation>
    <scope>NUCLEOTIDE SEQUENCE [LARGE SCALE GENOMIC DNA]</scope>
    <source>
        <strain evidence="3 4">CGMCC 4.7090</strain>
    </source>
</reference>
<dbReference type="InterPro" id="IPR050879">
    <property type="entry name" value="Acyltransferase_3"/>
</dbReference>
<dbReference type="EMBL" id="QLMJ01000001">
    <property type="protein sequence ID" value="RAK43495.1"/>
    <property type="molecule type" value="Genomic_DNA"/>
</dbReference>
<evidence type="ECO:0000256" key="1">
    <source>
        <dbReference type="SAM" id="Phobius"/>
    </source>
</evidence>
<evidence type="ECO:0000313" key="4">
    <source>
        <dbReference type="Proteomes" id="UP000249341"/>
    </source>
</evidence>
<evidence type="ECO:0000259" key="2">
    <source>
        <dbReference type="Pfam" id="PF01757"/>
    </source>
</evidence>
<dbReference type="RefSeq" id="WP_111647236.1">
    <property type="nucleotide sequence ID" value="NZ_JACHWI010000001.1"/>
</dbReference>
<dbReference type="GO" id="GO:0009103">
    <property type="term" value="P:lipopolysaccharide biosynthetic process"/>
    <property type="evidence" value="ECO:0007669"/>
    <property type="project" value="TreeGrafter"/>
</dbReference>
<keyword evidence="4" id="KW-1185">Reference proteome</keyword>
<dbReference type="InterPro" id="IPR002656">
    <property type="entry name" value="Acyl_transf_3_dom"/>
</dbReference>
<dbReference type="PANTHER" id="PTHR23028">
    <property type="entry name" value="ACETYLTRANSFERASE"/>
    <property type="match status" value="1"/>
</dbReference>
<evidence type="ECO:0000313" key="3">
    <source>
        <dbReference type="EMBL" id="RAK43495.1"/>
    </source>
</evidence>
<dbReference type="OrthoDB" id="5242306at2"/>
<feature type="transmembrane region" description="Helical" evidence="1">
    <location>
        <begin position="347"/>
        <end position="366"/>
    </location>
</feature>
<protein>
    <submittedName>
        <fullName evidence="3">Peptidoglycan/LPS O-acetylase OafA/YrhL</fullName>
    </submittedName>
</protein>
<feature type="transmembrane region" description="Helical" evidence="1">
    <location>
        <begin position="54"/>
        <end position="72"/>
    </location>
</feature>
<feature type="transmembrane region" description="Helical" evidence="1">
    <location>
        <begin position="235"/>
        <end position="259"/>
    </location>
</feature>
<dbReference type="PANTHER" id="PTHR23028:SF53">
    <property type="entry name" value="ACYL_TRANSF_3 DOMAIN-CONTAINING PROTEIN"/>
    <property type="match status" value="1"/>
</dbReference>
<feature type="transmembrane region" description="Helical" evidence="1">
    <location>
        <begin position="143"/>
        <end position="163"/>
    </location>
</feature>
<feature type="transmembrane region" description="Helical" evidence="1">
    <location>
        <begin position="175"/>
        <end position="197"/>
    </location>
</feature>
<dbReference type="AlphaFoldDB" id="A0A327ZM12"/>
<keyword evidence="1" id="KW-0472">Membrane</keyword>
<dbReference type="GO" id="GO:0016020">
    <property type="term" value="C:membrane"/>
    <property type="evidence" value="ECO:0007669"/>
    <property type="project" value="TreeGrafter"/>
</dbReference>
<dbReference type="Proteomes" id="UP000249341">
    <property type="component" value="Unassembled WGS sequence"/>
</dbReference>
<feature type="domain" description="Acyltransferase 3" evidence="2">
    <location>
        <begin position="14"/>
        <end position="361"/>
    </location>
</feature>